<comment type="caution">
    <text evidence="2">The sequence shown here is derived from an EMBL/GenBank/DDBJ whole genome shotgun (WGS) entry which is preliminary data.</text>
</comment>
<sequence>MGARTIIIRTGRNVVGDDNRQKRTHSAGDQRIRDSIECQSARVQRRDDKRREWERGGQQSSEEEGEDNGHLGAWTAIVRRGERRQRALGCIEKGRMDAGTSIIKRERAHGCWDGNHQE</sequence>
<accession>A0AA88DQH8</accession>
<proteinExistence type="predicted"/>
<gene>
    <name evidence="2" type="ORF">TIFTF001_028745</name>
</gene>
<protein>
    <submittedName>
        <fullName evidence="2">Uncharacterized protein</fullName>
    </submittedName>
</protein>
<name>A0AA88DQH8_FICCA</name>
<evidence type="ECO:0000256" key="1">
    <source>
        <dbReference type="SAM" id="MobiDB-lite"/>
    </source>
</evidence>
<keyword evidence="3" id="KW-1185">Reference proteome</keyword>
<feature type="region of interest" description="Disordered" evidence="1">
    <location>
        <begin position="1"/>
        <end position="74"/>
    </location>
</feature>
<dbReference type="AlphaFoldDB" id="A0AA88DQH8"/>
<feature type="compositionally biased region" description="Basic and acidic residues" evidence="1">
    <location>
        <begin position="15"/>
        <end position="36"/>
    </location>
</feature>
<dbReference type="EMBL" id="BTGU01000089">
    <property type="protein sequence ID" value="GMN59638.1"/>
    <property type="molecule type" value="Genomic_DNA"/>
</dbReference>
<dbReference type="Proteomes" id="UP001187192">
    <property type="component" value="Unassembled WGS sequence"/>
</dbReference>
<evidence type="ECO:0000313" key="3">
    <source>
        <dbReference type="Proteomes" id="UP001187192"/>
    </source>
</evidence>
<reference evidence="2" key="1">
    <citation type="submission" date="2023-07" db="EMBL/GenBank/DDBJ databases">
        <title>draft genome sequence of fig (Ficus carica).</title>
        <authorList>
            <person name="Takahashi T."/>
            <person name="Nishimura K."/>
        </authorList>
    </citation>
    <scope>NUCLEOTIDE SEQUENCE</scope>
</reference>
<evidence type="ECO:0000313" key="2">
    <source>
        <dbReference type="EMBL" id="GMN59638.1"/>
    </source>
</evidence>
<organism evidence="2 3">
    <name type="scientific">Ficus carica</name>
    <name type="common">Common fig</name>
    <dbReference type="NCBI Taxonomy" id="3494"/>
    <lineage>
        <taxon>Eukaryota</taxon>
        <taxon>Viridiplantae</taxon>
        <taxon>Streptophyta</taxon>
        <taxon>Embryophyta</taxon>
        <taxon>Tracheophyta</taxon>
        <taxon>Spermatophyta</taxon>
        <taxon>Magnoliopsida</taxon>
        <taxon>eudicotyledons</taxon>
        <taxon>Gunneridae</taxon>
        <taxon>Pentapetalae</taxon>
        <taxon>rosids</taxon>
        <taxon>fabids</taxon>
        <taxon>Rosales</taxon>
        <taxon>Moraceae</taxon>
        <taxon>Ficeae</taxon>
        <taxon>Ficus</taxon>
    </lineage>
</organism>
<feature type="compositionally biased region" description="Basic and acidic residues" evidence="1">
    <location>
        <begin position="44"/>
        <end position="55"/>
    </location>
</feature>